<organism evidence="2 3">
    <name type="scientific">Rubrivivax gelatinosus</name>
    <name type="common">Rhodocyclus gelatinosus</name>
    <name type="synonym">Rhodopseudomonas gelatinosa</name>
    <dbReference type="NCBI Taxonomy" id="28068"/>
    <lineage>
        <taxon>Bacteria</taxon>
        <taxon>Pseudomonadati</taxon>
        <taxon>Pseudomonadota</taxon>
        <taxon>Betaproteobacteria</taxon>
        <taxon>Burkholderiales</taxon>
        <taxon>Sphaerotilaceae</taxon>
        <taxon>Rubrivivax</taxon>
    </lineage>
</organism>
<dbReference type="Pfam" id="PF08770">
    <property type="entry name" value="SoxZ"/>
    <property type="match status" value="1"/>
</dbReference>
<comment type="caution">
    <text evidence="2">The sequence shown here is derived from an EMBL/GenBank/DDBJ whole genome shotgun (WGS) entry which is preliminary data.</text>
</comment>
<dbReference type="Proteomes" id="UP000295106">
    <property type="component" value="Unassembled WGS sequence"/>
</dbReference>
<dbReference type="SUPFAM" id="SSF81296">
    <property type="entry name" value="E set domains"/>
    <property type="match status" value="1"/>
</dbReference>
<dbReference type="OrthoDB" id="9795530at2"/>
<feature type="domain" description="Sulphur oxidation protein SoxZ" evidence="1">
    <location>
        <begin position="14"/>
        <end position="100"/>
    </location>
</feature>
<dbReference type="AlphaFoldDB" id="A0A4R2M8E9"/>
<evidence type="ECO:0000313" key="3">
    <source>
        <dbReference type="Proteomes" id="UP000295106"/>
    </source>
</evidence>
<sequence>MTAPPRIWISNPRPAPGETVRVRAQVEHVMESGLRADPEGRLRPRDIVRRFEARLGTMLLLVWEPGIAVAQNPYIEFTFVARHGGELVLSWVDDRGATQEVRRPVELKPAAG</sequence>
<dbReference type="InterPro" id="IPR014756">
    <property type="entry name" value="Ig_E-set"/>
</dbReference>
<evidence type="ECO:0000259" key="1">
    <source>
        <dbReference type="Pfam" id="PF08770"/>
    </source>
</evidence>
<reference evidence="2 3" key="1">
    <citation type="submission" date="2019-03" db="EMBL/GenBank/DDBJ databases">
        <title>Genomic Encyclopedia of Type Strains, Phase IV (KMG-IV): sequencing the most valuable type-strain genomes for metagenomic binning, comparative biology and taxonomic classification.</title>
        <authorList>
            <person name="Goeker M."/>
        </authorList>
    </citation>
    <scope>NUCLEOTIDE SEQUENCE [LARGE SCALE GENOMIC DNA]</scope>
    <source>
        <strain evidence="2 3">DSM 1709</strain>
    </source>
</reference>
<dbReference type="GeneID" id="99685535"/>
<name>A0A4R2M8E9_RUBGE</name>
<dbReference type="InterPro" id="IPR013783">
    <property type="entry name" value="Ig-like_fold"/>
</dbReference>
<proteinExistence type="predicted"/>
<accession>A0A4R2M8E9</accession>
<gene>
    <name evidence="2" type="ORF">EV684_104312</name>
</gene>
<dbReference type="EMBL" id="SLXD01000004">
    <property type="protein sequence ID" value="TCP03589.1"/>
    <property type="molecule type" value="Genomic_DNA"/>
</dbReference>
<dbReference type="Gene3D" id="2.60.40.10">
    <property type="entry name" value="Immunoglobulins"/>
    <property type="match status" value="1"/>
</dbReference>
<evidence type="ECO:0000313" key="2">
    <source>
        <dbReference type="EMBL" id="TCP03589.1"/>
    </source>
</evidence>
<dbReference type="RefSeq" id="WP_132646285.1">
    <property type="nucleotide sequence ID" value="NZ_CP181386.1"/>
</dbReference>
<dbReference type="InterPro" id="IPR014880">
    <property type="entry name" value="SoxZ_dom"/>
</dbReference>
<protein>
    <submittedName>
        <fullName evidence="2">Sulfur-oxidizing protein SoxZ</fullName>
    </submittedName>
</protein>